<dbReference type="KEGG" id="thu:AC731_010150"/>
<dbReference type="InterPro" id="IPR023058">
    <property type="entry name" value="PPIase_PpiC_CS"/>
</dbReference>
<organism evidence="9 10">
    <name type="scientific">Thauera humireducens</name>
    <dbReference type="NCBI Taxonomy" id="1134435"/>
    <lineage>
        <taxon>Bacteria</taxon>
        <taxon>Pseudomonadati</taxon>
        <taxon>Pseudomonadota</taxon>
        <taxon>Betaproteobacteria</taxon>
        <taxon>Rhodocyclales</taxon>
        <taxon>Zoogloeaceae</taxon>
        <taxon>Thauera</taxon>
    </lineage>
</organism>
<dbReference type="PROSITE" id="PS50198">
    <property type="entry name" value="PPIC_PPIASE_2"/>
    <property type="match status" value="2"/>
</dbReference>
<dbReference type="HAMAP" id="MF_01183">
    <property type="entry name" value="Chaperone_SurA"/>
    <property type="match status" value="1"/>
</dbReference>
<dbReference type="GO" id="GO:0043165">
    <property type="term" value="P:Gram-negative-bacterium-type cell outer membrane assembly"/>
    <property type="evidence" value="ECO:0007669"/>
    <property type="project" value="InterPro"/>
</dbReference>
<proteinExistence type="inferred from homology"/>
<keyword evidence="2 7" id="KW-0677">Repeat</keyword>
<dbReference type="GO" id="GO:0003755">
    <property type="term" value="F:peptidyl-prolyl cis-trans isomerase activity"/>
    <property type="evidence" value="ECO:0007669"/>
    <property type="project" value="UniProtKB-UniRule"/>
</dbReference>
<dbReference type="PROSITE" id="PS01096">
    <property type="entry name" value="PPIC_PPIASE_1"/>
    <property type="match status" value="1"/>
</dbReference>
<dbReference type="Gene3D" id="3.10.50.40">
    <property type="match status" value="2"/>
</dbReference>
<dbReference type="GO" id="GO:0050821">
    <property type="term" value="P:protein stabilization"/>
    <property type="evidence" value="ECO:0007669"/>
    <property type="project" value="InterPro"/>
</dbReference>
<gene>
    <name evidence="7" type="primary">surA</name>
    <name evidence="9" type="ORF">AC731_010150</name>
</gene>
<dbReference type="GO" id="GO:0006457">
    <property type="term" value="P:protein folding"/>
    <property type="evidence" value="ECO:0007669"/>
    <property type="project" value="UniProtKB-UniRule"/>
</dbReference>
<dbReference type="InterPro" id="IPR046357">
    <property type="entry name" value="PPIase_dom_sf"/>
</dbReference>
<dbReference type="GO" id="GO:0042277">
    <property type="term" value="F:peptide binding"/>
    <property type="evidence" value="ECO:0007669"/>
    <property type="project" value="InterPro"/>
</dbReference>
<evidence type="ECO:0000256" key="2">
    <source>
        <dbReference type="ARBA" id="ARBA00022737"/>
    </source>
</evidence>
<evidence type="ECO:0000313" key="9">
    <source>
        <dbReference type="EMBL" id="AMO37285.1"/>
    </source>
</evidence>
<feature type="chain" id="PRO_5008999168" description="Chaperone SurA" evidence="7">
    <location>
        <begin position="28"/>
        <end position="438"/>
    </location>
</feature>
<dbReference type="InterPro" id="IPR027304">
    <property type="entry name" value="Trigger_fact/SurA_dom_sf"/>
</dbReference>
<keyword evidence="3 7" id="KW-0574">Periplasm</keyword>
<keyword evidence="6 7" id="KW-0413">Isomerase</keyword>
<evidence type="ECO:0000256" key="7">
    <source>
        <dbReference type="HAMAP-Rule" id="MF_01183"/>
    </source>
</evidence>
<evidence type="ECO:0000313" key="10">
    <source>
        <dbReference type="Proteomes" id="UP000036902"/>
    </source>
</evidence>
<evidence type="ECO:0000256" key="4">
    <source>
        <dbReference type="ARBA" id="ARBA00023110"/>
    </source>
</evidence>
<keyword evidence="1 7" id="KW-0732">Signal</keyword>
<protein>
    <recommendedName>
        <fullName evidence="7">Chaperone SurA</fullName>
    </recommendedName>
    <alternativeName>
        <fullName evidence="7">Peptidyl-prolyl cis-trans isomerase SurA</fullName>
        <shortName evidence="7">PPIase SurA</shortName>
        <ecNumber evidence="7">5.2.1.8</ecNumber>
    </alternativeName>
    <alternativeName>
        <fullName evidence="7">Rotamase SurA</fullName>
    </alternativeName>
</protein>
<dbReference type="InterPro" id="IPR000297">
    <property type="entry name" value="PPIase_PpiC"/>
</dbReference>
<keyword evidence="5 7" id="KW-0143">Chaperone</keyword>
<dbReference type="Pfam" id="PF09312">
    <property type="entry name" value="SurA_N"/>
    <property type="match status" value="1"/>
</dbReference>
<comment type="function">
    <text evidence="7">Chaperone involved in the correct folding and assembly of outer membrane proteins. Recognizes specific patterns of aromatic residues and the orientation of their side chains, which are found more frequently in integral outer membrane proteins. May act in both early periplasmic and late outer membrane-associated steps of protein maturation.</text>
</comment>
<reference evidence="10" key="1">
    <citation type="submission" date="2016-03" db="EMBL/GenBank/DDBJ databases">
        <authorList>
            <person name="Ma C."/>
            <person name="Zhou S."/>
            <person name="Yang G."/>
        </authorList>
    </citation>
    <scope>NUCLEOTIDE SEQUENCE [LARGE SCALE GENOMIC DNA]</scope>
    <source>
        <strain evidence="10">SgZ-1</strain>
    </source>
</reference>
<dbReference type="InterPro" id="IPR023034">
    <property type="entry name" value="PPIase_SurA"/>
</dbReference>
<dbReference type="PANTHER" id="PTHR47637">
    <property type="entry name" value="CHAPERONE SURA"/>
    <property type="match status" value="1"/>
</dbReference>
<comment type="catalytic activity">
    <reaction evidence="7">
        <text>[protein]-peptidylproline (omega=180) = [protein]-peptidylproline (omega=0)</text>
        <dbReference type="Rhea" id="RHEA:16237"/>
        <dbReference type="Rhea" id="RHEA-COMP:10747"/>
        <dbReference type="Rhea" id="RHEA-COMP:10748"/>
        <dbReference type="ChEBI" id="CHEBI:83833"/>
        <dbReference type="ChEBI" id="CHEBI:83834"/>
        <dbReference type="EC" id="5.2.1.8"/>
    </reaction>
</comment>
<sequence precursor="true">MNRNLSRPRLLLAAGLCSLALSLPLHAAPRPVEVDRIVAVVNNEVVTALQLRARVDQAVRQLQRQGGQLPPADVLERQLLERLIVERAQLQLARETSLRVDDATLERAIDRIAANNRLSVEQLREALAKDGVTWSRFRDEIRTEILLTRLREREVDSKVVVTDAEIDNFLASNPDAFSGQEFEVAHVLLRAPEQASPQQIEALRTRAEGVMARLRSGEDFARVAAEVSDAPDGLSGGSLGWRPLDRLPALFAEAVRNMRPGETSQVLRSASGLHIVRLVDRRGGGDAAVAKLEQTRARHILIKTSEVLSDTDAEARLLGIRERVVNGADFGELAKASSADLSAAKGGDLGWLNPGDTVPEFERAMNALQPGEVSAPVKSPFGWHLIQVVERRVQDVTDERKRNAARAALRDRKAEEAYEDWLRQLRDSTYVDLRLERE</sequence>
<feature type="signal peptide" evidence="7">
    <location>
        <begin position="1"/>
        <end position="27"/>
    </location>
</feature>
<comment type="domain">
    <text evidence="7">The PPIase activity resides only in the second parvulin domain. The N-terminal region and the C-terminal tail are necessary and sufficient for the chaperone activity of SurA. The PPIase activity is dispensable for SurA to function as a chaperone. The N-terminal region and the C-terminal tail are also required for porin recognition.</text>
</comment>
<dbReference type="EMBL" id="CP014646">
    <property type="protein sequence ID" value="AMO37285.1"/>
    <property type="molecule type" value="Genomic_DNA"/>
</dbReference>
<feature type="domain" description="PpiC" evidence="8">
    <location>
        <begin position="179"/>
        <end position="280"/>
    </location>
</feature>
<dbReference type="InterPro" id="IPR050280">
    <property type="entry name" value="OMP_Chaperone_SurA"/>
</dbReference>
<evidence type="ECO:0000259" key="8">
    <source>
        <dbReference type="PROSITE" id="PS50198"/>
    </source>
</evidence>
<dbReference type="Proteomes" id="UP000036902">
    <property type="component" value="Chromosome"/>
</dbReference>
<evidence type="ECO:0000256" key="1">
    <source>
        <dbReference type="ARBA" id="ARBA00022729"/>
    </source>
</evidence>
<dbReference type="STRING" id="1134435.AC731_010150"/>
<evidence type="ECO:0000256" key="6">
    <source>
        <dbReference type="ARBA" id="ARBA00023235"/>
    </source>
</evidence>
<dbReference type="SUPFAM" id="SSF54534">
    <property type="entry name" value="FKBP-like"/>
    <property type="match status" value="2"/>
</dbReference>
<dbReference type="InterPro" id="IPR015391">
    <property type="entry name" value="SurA_N"/>
</dbReference>
<dbReference type="PANTHER" id="PTHR47637:SF1">
    <property type="entry name" value="CHAPERONE SURA"/>
    <property type="match status" value="1"/>
</dbReference>
<dbReference type="GO" id="GO:0051082">
    <property type="term" value="F:unfolded protein binding"/>
    <property type="evidence" value="ECO:0007669"/>
    <property type="project" value="UniProtKB-UniRule"/>
</dbReference>
<dbReference type="RefSeq" id="WP_048705779.1">
    <property type="nucleotide sequence ID" value="NZ_CP014646.1"/>
</dbReference>
<dbReference type="Gene3D" id="1.10.4030.10">
    <property type="entry name" value="Porin chaperone SurA, peptide-binding domain"/>
    <property type="match status" value="1"/>
</dbReference>
<keyword evidence="4 7" id="KW-0697">Rotamase</keyword>
<dbReference type="AlphaFoldDB" id="A0A127K5Q9"/>
<accession>A0A127K5Q9</accession>
<dbReference type="SUPFAM" id="SSF109998">
    <property type="entry name" value="Triger factor/SurA peptide-binding domain-like"/>
    <property type="match status" value="1"/>
</dbReference>
<dbReference type="GO" id="GO:0030288">
    <property type="term" value="C:outer membrane-bounded periplasmic space"/>
    <property type="evidence" value="ECO:0007669"/>
    <property type="project" value="InterPro"/>
</dbReference>
<dbReference type="EC" id="5.2.1.8" evidence="7"/>
<name>A0A127K5Q9_9RHOO</name>
<comment type="subcellular location">
    <subcellularLocation>
        <location evidence="7">Periplasm</location>
    </subcellularLocation>
    <text evidence="7">Is capable of associating with the outer membrane.</text>
</comment>
<dbReference type="Pfam" id="PF00639">
    <property type="entry name" value="Rotamase"/>
    <property type="match status" value="2"/>
</dbReference>
<keyword evidence="10" id="KW-1185">Reference proteome</keyword>
<feature type="domain" description="PpiC" evidence="8">
    <location>
        <begin position="292"/>
        <end position="390"/>
    </location>
</feature>
<evidence type="ECO:0000256" key="3">
    <source>
        <dbReference type="ARBA" id="ARBA00022764"/>
    </source>
</evidence>
<evidence type="ECO:0000256" key="5">
    <source>
        <dbReference type="ARBA" id="ARBA00023186"/>
    </source>
</evidence>